<dbReference type="RefSeq" id="WP_089421477.1">
    <property type="nucleotide sequence ID" value="NZ_CP022415.1"/>
</dbReference>
<reference evidence="3 4" key="1">
    <citation type="submission" date="2017-07" db="EMBL/GenBank/DDBJ databases">
        <title>Genome Sequence of Sulfitobacter pseudonitzschiae Strain SMR1 Isolated from a culture of the Diatom Skeletonema marinoi.</title>
        <authorList>
            <person name="Topel M."/>
            <person name="Pinder M.I.M."/>
            <person name="Johansson O.N."/>
            <person name="Kourtchenko O."/>
            <person name="Godhe A."/>
            <person name="Clarke A.K."/>
        </authorList>
    </citation>
    <scope>NUCLEOTIDE SEQUENCE [LARGE SCALE GENOMIC DNA]</scope>
    <source>
        <strain evidence="3 4">SMR1</strain>
    </source>
</reference>
<evidence type="ECO:0000256" key="1">
    <source>
        <dbReference type="ARBA" id="ARBA00022527"/>
    </source>
</evidence>
<dbReference type="CDD" id="cd16936">
    <property type="entry name" value="HATPase_RsbW-like"/>
    <property type="match status" value="1"/>
</dbReference>
<proteinExistence type="predicted"/>
<keyword evidence="1" id="KW-0723">Serine/threonine-protein kinase</keyword>
<dbReference type="PANTHER" id="PTHR35526">
    <property type="entry name" value="ANTI-SIGMA-F FACTOR RSBW-RELATED"/>
    <property type="match status" value="1"/>
</dbReference>
<keyword evidence="3" id="KW-0808">Transferase</keyword>
<feature type="domain" description="Histidine kinase/HSP90-like ATPase" evidence="2">
    <location>
        <begin position="25"/>
        <end position="150"/>
    </location>
</feature>
<dbReference type="Pfam" id="PF13581">
    <property type="entry name" value="HATPase_c_2"/>
    <property type="match status" value="1"/>
</dbReference>
<keyword evidence="3" id="KW-0418">Kinase</keyword>
<evidence type="ECO:0000313" key="4">
    <source>
        <dbReference type="Proteomes" id="UP000199754"/>
    </source>
</evidence>
<protein>
    <submittedName>
        <fullName evidence="3">Serine-protein kinase RsbW</fullName>
    </submittedName>
</protein>
<dbReference type="GO" id="GO:0004674">
    <property type="term" value="F:protein serine/threonine kinase activity"/>
    <property type="evidence" value="ECO:0007669"/>
    <property type="project" value="UniProtKB-KW"/>
</dbReference>
<dbReference type="OrthoDB" id="9792240at2"/>
<dbReference type="InterPro" id="IPR036890">
    <property type="entry name" value="HATPase_C_sf"/>
</dbReference>
<dbReference type="EMBL" id="CP022415">
    <property type="protein sequence ID" value="ASM73730.1"/>
    <property type="molecule type" value="Genomic_DNA"/>
</dbReference>
<dbReference type="InterPro" id="IPR003594">
    <property type="entry name" value="HATPase_dom"/>
</dbReference>
<evidence type="ECO:0000313" key="3">
    <source>
        <dbReference type="EMBL" id="ASM73730.1"/>
    </source>
</evidence>
<dbReference type="Proteomes" id="UP000199754">
    <property type="component" value="Chromosome"/>
</dbReference>
<accession>A0A221K4C9</accession>
<name>A0A221K4C9_9RHOB</name>
<sequence length="156" mass="16844">MLAESPIPPVHASLPEVRINVDSGPQAARQALDQLKRNLAPLSLDIEEFGAVELVLAEAMNNICEHAYAAGARSGPIRLRCQHRRDGLHFSIADEGMPMPGECTPLGLAVNVAVDLMDTPEGGFGWFLIRDLAKDVSYQRHGSVNHLSLRMAVAIG</sequence>
<gene>
    <name evidence="3" type="ORF">SULPSESMR1_02949</name>
</gene>
<evidence type="ECO:0000259" key="2">
    <source>
        <dbReference type="Pfam" id="PF13581"/>
    </source>
</evidence>
<dbReference type="InterPro" id="IPR050267">
    <property type="entry name" value="Anti-sigma-factor_SerPK"/>
</dbReference>
<dbReference type="SUPFAM" id="SSF55874">
    <property type="entry name" value="ATPase domain of HSP90 chaperone/DNA topoisomerase II/histidine kinase"/>
    <property type="match status" value="1"/>
</dbReference>
<dbReference type="Gene3D" id="3.30.565.10">
    <property type="entry name" value="Histidine kinase-like ATPase, C-terminal domain"/>
    <property type="match status" value="1"/>
</dbReference>
<organism evidence="3 4">
    <name type="scientific">Pseudosulfitobacter pseudonitzschiae</name>
    <dbReference type="NCBI Taxonomy" id="1402135"/>
    <lineage>
        <taxon>Bacteria</taxon>
        <taxon>Pseudomonadati</taxon>
        <taxon>Pseudomonadota</taxon>
        <taxon>Alphaproteobacteria</taxon>
        <taxon>Rhodobacterales</taxon>
        <taxon>Roseobacteraceae</taxon>
        <taxon>Pseudosulfitobacter</taxon>
    </lineage>
</organism>
<dbReference type="KEGG" id="spse:SULPSESMR1_02949"/>
<dbReference type="AlphaFoldDB" id="A0A221K4C9"/>
<keyword evidence="4" id="KW-1185">Reference proteome</keyword>